<evidence type="ECO:0000313" key="1">
    <source>
        <dbReference type="Proteomes" id="UP000694925"/>
    </source>
</evidence>
<proteinExistence type="predicted"/>
<dbReference type="GeneID" id="113464437"/>
<dbReference type="KEGG" id="ccal:113464437"/>
<reference evidence="2" key="1">
    <citation type="submission" date="2025-08" db="UniProtKB">
        <authorList>
            <consortium name="RefSeq"/>
        </authorList>
    </citation>
    <scope>IDENTIFICATION</scope>
    <source>
        <tissue evidence="2">Whole body</tissue>
    </source>
</reference>
<protein>
    <submittedName>
        <fullName evidence="2">Uncharacterized protein LOC113464437 isoform X1</fullName>
    </submittedName>
</protein>
<gene>
    <name evidence="2" type="primary">LOC113464437</name>
</gene>
<organism evidence="1 2">
    <name type="scientific">Ceratina calcarata</name>
    <dbReference type="NCBI Taxonomy" id="156304"/>
    <lineage>
        <taxon>Eukaryota</taxon>
        <taxon>Metazoa</taxon>
        <taxon>Ecdysozoa</taxon>
        <taxon>Arthropoda</taxon>
        <taxon>Hexapoda</taxon>
        <taxon>Insecta</taxon>
        <taxon>Pterygota</taxon>
        <taxon>Neoptera</taxon>
        <taxon>Endopterygota</taxon>
        <taxon>Hymenoptera</taxon>
        <taxon>Apocrita</taxon>
        <taxon>Aculeata</taxon>
        <taxon>Apoidea</taxon>
        <taxon>Anthophila</taxon>
        <taxon>Apidae</taxon>
        <taxon>Ceratina</taxon>
        <taxon>Zadontomerus</taxon>
    </lineage>
</organism>
<dbReference type="AlphaFoldDB" id="A0AAJ7S294"/>
<evidence type="ECO:0000313" key="2">
    <source>
        <dbReference type="RefSeq" id="XP_026670017.1"/>
    </source>
</evidence>
<sequence>MSPWLQPCPTSRPAVACYLKKQSLSHEITFRLDLPCPLRPRLSTGRQGFLFQGDSITVLVGSKGYGSVKNNFLPLICGGLEEEKSPGPGDIKILFEGCLG</sequence>
<accession>A0AAJ7S294</accession>
<dbReference type="Proteomes" id="UP000694925">
    <property type="component" value="Unplaced"/>
</dbReference>
<keyword evidence="1" id="KW-1185">Reference proteome</keyword>
<dbReference type="RefSeq" id="XP_026670017.1">
    <property type="nucleotide sequence ID" value="XM_026814216.1"/>
</dbReference>
<name>A0AAJ7S294_9HYME</name>